<dbReference type="Pfam" id="PF01095">
    <property type="entry name" value="Pectinesterase"/>
    <property type="match status" value="1"/>
</dbReference>
<dbReference type="GO" id="GO:0045490">
    <property type="term" value="P:pectin catabolic process"/>
    <property type="evidence" value="ECO:0007669"/>
    <property type="project" value="UniProtKB-UniPathway"/>
</dbReference>
<gene>
    <name evidence="9" type="ORF">G2W53_028528</name>
</gene>
<evidence type="ECO:0000259" key="8">
    <source>
        <dbReference type="Pfam" id="PF01095"/>
    </source>
</evidence>
<evidence type="ECO:0000256" key="7">
    <source>
        <dbReference type="ARBA" id="ARBA00023085"/>
    </source>
</evidence>
<dbReference type="PANTHER" id="PTHR31321">
    <property type="entry name" value="ACYL-COA THIOESTER HYDROLASE YBHC-RELATED"/>
    <property type="match status" value="1"/>
</dbReference>
<dbReference type="GO" id="GO:0030599">
    <property type="term" value="F:pectinesterase activity"/>
    <property type="evidence" value="ECO:0007669"/>
    <property type="project" value="UniProtKB-EC"/>
</dbReference>
<dbReference type="Gene3D" id="2.160.20.10">
    <property type="entry name" value="Single-stranded right-handed beta-helix, Pectin lyase-like"/>
    <property type="match status" value="1"/>
</dbReference>
<dbReference type="Proteomes" id="UP000634136">
    <property type="component" value="Unassembled WGS sequence"/>
</dbReference>
<evidence type="ECO:0000313" key="9">
    <source>
        <dbReference type="EMBL" id="KAF7814559.1"/>
    </source>
</evidence>
<dbReference type="PANTHER" id="PTHR31321:SF33">
    <property type="entry name" value="PECTINESTERASE 8-RELATED"/>
    <property type="match status" value="1"/>
</dbReference>
<dbReference type="GO" id="GO:0042545">
    <property type="term" value="P:cell wall modification"/>
    <property type="evidence" value="ECO:0007669"/>
    <property type="project" value="InterPro"/>
</dbReference>
<evidence type="ECO:0000256" key="5">
    <source>
        <dbReference type="ARBA" id="ARBA00022512"/>
    </source>
</evidence>
<comment type="pathway">
    <text evidence="2">Glycan metabolism; pectin degradation; 2-dehydro-3-deoxy-D-gluconate from pectin: step 1/5.</text>
</comment>
<keyword evidence="5" id="KW-0134">Cell wall</keyword>
<evidence type="ECO:0000256" key="2">
    <source>
        <dbReference type="ARBA" id="ARBA00005184"/>
    </source>
</evidence>
<dbReference type="SUPFAM" id="SSF51126">
    <property type="entry name" value="Pectin lyase-like"/>
    <property type="match status" value="1"/>
</dbReference>
<dbReference type="InterPro" id="IPR000070">
    <property type="entry name" value="Pectinesterase_cat"/>
</dbReference>
<evidence type="ECO:0000313" key="10">
    <source>
        <dbReference type="Proteomes" id="UP000634136"/>
    </source>
</evidence>
<sequence length="459" mass="52093">MIIALRSKNKLGFVDGSLKQPTDRSSDAYLSWSFVDSAVTQWLLNSMCTELYEAYMFTSTACEIWKELEEKYGTISHGLGKANENVKSLAEAVNVVVSNAVNSRFVDKKKEKASRYCTHYARTGHTAETYFKKHGFGSKNVEMDKKVMAEIIQEELKKLMKAKVTSDESPVSASYFADFTGNLALKTCDYFDDNDKGVKWIVDFGASSHVTGNKMLLFNTKSLKGRIQCSYQMDQLTKEQLAHGRIVKNLYVLVTERKEEAEKSLGHPIPREEGAQAVAIRVRSYEENTGFVFMNCSIGGNGRILLGRAWGNYSRVIFAFTSMSNVIAPQGWNDFNDPSRDRTVFYGEYKCIGTGTDMSMRPSYVQRLSDAQVSPFLTASYIDGDQCSTCLLSFTQHRQRARKGRADTTRHQTFKPFFFFIFFYSFVPSRTNAQRFDKPSCLIAKRFDNHSIKFGVPMR</sequence>
<dbReference type="EMBL" id="JAAIUW010000009">
    <property type="protein sequence ID" value="KAF7814559.1"/>
    <property type="molecule type" value="Genomic_DNA"/>
</dbReference>
<dbReference type="OrthoDB" id="1373757at2759"/>
<evidence type="ECO:0000256" key="6">
    <source>
        <dbReference type="ARBA" id="ARBA00022801"/>
    </source>
</evidence>
<protein>
    <recommendedName>
        <fullName evidence="4">pectinesterase</fullName>
        <ecNumber evidence="4">3.1.1.11</ecNumber>
    </recommendedName>
</protein>
<feature type="domain" description="Pectinesterase catalytic" evidence="8">
    <location>
        <begin position="283"/>
        <end position="385"/>
    </location>
</feature>
<evidence type="ECO:0000256" key="3">
    <source>
        <dbReference type="ARBA" id="ARBA00008891"/>
    </source>
</evidence>
<keyword evidence="10" id="KW-1185">Reference proteome</keyword>
<dbReference type="EC" id="3.1.1.11" evidence="4"/>
<keyword evidence="5" id="KW-0964">Secreted</keyword>
<comment type="caution">
    <text evidence="9">The sequence shown here is derived from an EMBL/GenBank/DDBJ whole genome shotgun (WGS) entry which is preliminary data.</text>
</comment>
<keyword evidence="7" id="KW-0063">Aspartyl esterase</keyword>
<dbReference type="InterPro" id="IPR011050">
    <property type="entry name" value="Pectin_lyase_fold/virulence"/>
</dbReference>
<reference evidence="9" key="1">
    <citation type="submission" date="2020-09" db="EMBL/GenBank/DDBJ databases">
        <title>Genome-Enabled Discovery of Anthraquinone Biosynthesis in Senna tora.</title>
        <authorList>
            <person name="Kang S.-H."/>
            <person name="Pandey R.P."/>
            <person name="Lee C.-M."/>
            <person name="Sim J.-S."/>
            <person name="Jeong J.-T."/>
            <person name="Choi B.-S."/>
            <person name="Jung M."/>
            <person name="Ginzburg D."/>
            <person name="Zhao K."/>
            <person name="Won S.Y."/>
            <person name="Oh T.-J."/>
            <person name="Yu Y."/>
            <person name="Kim N.-H."/>
            <person name="Lee O.R."/>
            <person name="Lee T.-H."/>
            <person name="Bashyal P."/>
            <person name="Kim T.-S."/>
            <person name="Lee W.-H."/>
            <person name="Kawkins C."/>
            <person name="Kim C.-K."/>
            <person name="Kim J.S."/>
            <person name="Ahn B.O."/>
            <person name="Rhee S.Y."/>
            <person name="Sohng J.K."/>
        </authorList>
    </citation>
    <scope>NUCLEOTIDE SEQUENCE</scope>
    <source>
        <tissue evidence="9">Leaf</tissue>
    </source>
</reference>
<comment type="subcellular location">
    <subcellularLocation>
        <location evidence="1">Secreted</location>
        <location evidence="1">Cell wall</location>
    </subcellularLocation>
</comment>
<organism evidence="9 10">
    <name type="scientific">Senna tora</name>
    <dbReference type="NCBI Taxonomy" id="362788"/>
    <lineage>
        <taxon>Eukaryota</taxon>
        <taxon>Viridiplantae</taxon>
        <taxon>Streptophyta</taxon>
        <taxon>Embryophyta</taxon>
        <taxon>Tracheophyta</taxon>
        <taxon>Spermatophyta</taxon>
        <taxon>Magnoliopsida</taxon>
        <taxon>eudicotyledons</taxon>
        <taxon>Gunneridae</taxon>
        <taxon>Pentapetalae</taxon>
        <taxon>rosids</taxon>
        <taxon>fabids</taxon>
        <taxon>Fabales</taxon>
        <taxon>Fabaceae</taxon>
        <taxon>Caesalpinioideae</taxon>
        <taxon>Cassia clade</taxon>
        <taxon>Senna</taxon>
    </lineage>
</organism>
<name>A0A834TCH0_9FABA</name>
<evidence type="ECO:0000256" key="1">
    <source>
        <dbReference type="ARBA" id="ARBA00004191"/>
    </source>
</evidence>
<dbReference type="UniPathway" id="UPA00545">
    <property type="reaction ID" value="UER00823"/>
</dbReference>
<dbReference type="AlphaFoldDB" id="A0A834TCH0"/>
<dbReference type="InterPro" id="IPR012334">
    <property type="entry name" value="Pectin_lyas_fold"/>
</dbReference>
<keyword evidence="6" id="KW-0378">Hydrolase</keyword>
<proteinExistence type="inferred from homology"/>
<evidence type="ECO:0000256" key="4">
    <source>
        <dbReference type="ARBA" id="ARBA00013229"/>
    </source>
</evidence>
<accession>A0A834TCH0</accession>
<comment type="similarity">
    <text evidence="3">Belongs to the pectinesterase family.</text>
</comment>